<dbReference type="CDD" id="cd19769">
    <property type="entry name" value="Bbox2_TRIM16-like"/>
    <property type="match status" value="1"/>
</dbReference>
<dbReference type="Pfam" id="PF13765">
    <property type="entry name" value="PRY"/>
    <property type="match status" value="1"/>
</dbReference>
<name>A0A5A9PCD2_9TELE</name>
<evidence type="ECO:0000313" key="11">
    <source>
        <dbReference type="EMBL" id="KAA0718841.1"/>
    </source>
</evidence>
<proteinExistence type="predicted"/>
<evidence type="ECO:0000256" key="5">
    <source>
        <dbReference type="ARBA" id="ARBA00022859"/>
    </source>
</evidence>
<dbReference type="Pfam" id="PF00622">
    <property type="entry name" value="SPRY"/>
    <property type="match status" value="1"/>
</dbReference>
<dbReference type="PANTHER" id="PTHR25465:SF5">
    <property type="entry name" value="E3 UBIQUITIN_ISG15 LIGASE TRIM25-RELATED"/>
    <property type="match status" value="1"/>
</dbReference>
<dbReference type="OrthoDB" id="8821439at2759"/>
<dbReference type="InterPro" id="IPR017907">
    <property type="entry name" value="Znf_RING_CS"/>
</dbReference>
<comment type="caution">
    <text evidence="11">The sequence shown here is derived from an EMBL/GenBank/DDBJ whole genome shotgun (WGS) entry which is preliminary data.</text>
</comment>
<protein>
    <submittedName>
        <fullName evidence="11">Stonustoxin subunit beta</fullName>
    </submittedName>
</protein>
<dbReference type="InterPro" id="IPR043136">
    <property type="entry name" value="B30.2/SPRY_sf"/>
</dbReference>
<dbReference type="Gene3D" id="3.30.160.60">
    <property type="entry name" value="Classic Zinc Finger"/>
    <property type="match status" value="1"/>
</dbReference>
<dbReference type="CDD" id="cd16543">
    <property type="entry name" value="RING-HC_TRIM77_C-IV"/>
    <property type="match status" value="1"/>
</dbReference>
<keyword evidence="4" id="KW-0862">Zinc</keyword>
<evidence type="ECO:0000313" key="12">
    <source>
        <dbReference type="Proteomes" id="UP000324632"/>
    </source>
</evidence>
<dbReference type="InterPro" id="IPR001870">
    <property type="entry name" value="B30.2/SPRY"/>
</dbReference>
<dbReference type="InterPro" id="IPR013320">
    <property type="entry name" value="ConA-like_dom_sf"/>
</dbReference>
<feature type="domain" description="RING-type" evidence="8">
    <location>
        <begin position="13"/>
        <end position="56"/>
    </location>
</feature>
<dbReference type="PROSITE" id="PS00518">
    <property type="entry name" value="ZF_RING_1"/>
    <property type="match status" value="1"/>
</dbReference>
<dbReference type="GO" id="GO:0008270">
    <property type="term" value="F:zinc ion binding"/>
    <property type="evidence" value="ECO:0007669"/>
    <property type="project" value="UniProtKB-KW"/>
</dbReference>
<evidence type="ECO:0000256" key="1">
    <source>
        <dbReference type="ARBA" id="ARBA00022588"/>
    </source>
</evidence>
<dbReference type="SMART" id="SM00336">
    <property type="entry name" value="BBOX"/>
    <property type="match status" value="1"/>
</dbReference>
<dbReference type="Gene3D" id="2.60.120.920">
    <property type="match status" value="1"/>
</dbReference>
<dbReference type="Pfam" id="PF15227">
    <property type="entry name" value="zf-C3HC4_4"/>
    <property type="match status" value="1"/>
</dbReference>
<keyword evidence="2" id="KW-0479">Metal-binding</keyword>
<dbReference type="Gene3D" id="3.30.40.10">
    <property type="entry name" value="Zinc/RING finger domain, C3HC4 (zinc finger)"/>
    <property type="match status" value="1"/>
</dbReference>
<dbReference type="InterPro" id="IPR051051">
    <property type="entry name" value="E3_ubiq-ligase_TRIM/RNF"/>
</dbReference>
<sequence length="553" mass="63726">MAEASFYQDKFSCPVCLDLLKDPVTIPCGHSFCMDCITECWNQDDQTGVYRCPQCRHTFTPRPALYKNVMFADLVQDLKKTKLRPQRKTAGPSNCLAGPEDVECDKCTGRKYKAVKSCLVCHESYCQAHFKLHEEFHSVKRHKVTDASGHLKTMMCSQHGRLLEVFCRTDQQCVCLLCVLGKHKNHDTISATAERTEKQTLLGETQRKVQQRIQEREDELQEVRDAVDSHKRSAQTAVEDCERTFSELIRFIERRSSEVTQLIRDQEKAAVSRAEGILERLEQEIVDLRRRDADLEQLSHTDNHIHFLQSFQSVSAALNSSVLGNISPLLSFDDVRNSVSQLKEKLQNFCRDEIKSLPNRVTHIRINSDEHKTREEFLRYANQFTLDSNTVYKHLHLSDGNRTATNTDTDHHHYLDHPDRFDHWWQVLCKESVSGRCYWEVEWSGNEGVLISVAYKSISRKGNGYECLFGGNNQSWSLLCSPSKYSFVHNNKWTKFLVSSTSSRIGVYIDYRAGTLSYYSVSETMPLIHKVQTTFTQPLYPGFLVKNKSKVKL</sequence>
<dbReference type="CDD" id="cd16040">
    <property type="entry name" value="SPRY_PRY_SNTX"/>
    <property type="match status" value="1"/>
</dbReference>
<dbReference type="Pfam" id="PF00643">
    <property type="entry name" value="zf-B_box"/>
    <property type="match status" value="1"/>
</dbReference>
<keyword evidence="5" id="KW-0391">Immunity</keyword>
<evidence type="ECO:0000259" key="8">
    <source>
        <dbReference type="PROSITE" id="PS50089"/>
    </source>
</evidence>
<dbReference type="PRINTS" id="PR01407">
    <property type="entry name" value="BUTYPHLNCDUF"/>
</dbReference>
<dbReference type="EMBL" id="SOYY01000007">
    <property type="protein sequence ID" value="KAA0718841.1"/>
    <property type="molecule type" value="Genomic_DNA"/>
</dbReference>
<dbReference type="InterPro" id="IPR006574">
    <property type="entry name" value="PRY"/>
</dbReference>
<dbReference type="SMART" id="SM00589">
    <property type="entry name" value="PRY"/>
    <property type="match status" value="1"/>
</dbReference>
<organism evidence="11 12">
    <name type="scientific">Triplophysa tibetana</name>
    <dbReference type="NCBI Taxonomy" id="1572043"/>
    <lineage>
        <taxon>Eukaryota</taxon>
        <taxon>Metazoa</taxon>
        <taxon>Chordata</taxon>
        <taxon>Craniata</taxon>
        <taxon>Vertebrata</taxon>
        <taxon>Euteleostomi</taxon>
        <taxon>Actinopterygii</taxon>
        <taxon>Neopterygii</taxon>
        <taxon>Teleostei</taxon>
        <taxon>Ostariophysi</taxon>
        <taxon>Cypriniformes</taxon>
        <taxon>Nemacheilidae</taxon>
        <taxon>Triplophysa</taxon>
    </lineage>
</organism>
<gene>
    <name evidence="11" type="ORF">E1301_Tti011380</name>
</gene>
<dbReference type="SUPFAM" id="SSF57850">
    <property type="entry name" value="RING/U-box"/>
    <property type="match status" value="1"/>
</dbReference>
<dbReference type="GO" id="GO:0045087">
    <property type="term" value="P:innate immune response"/>
    <property type="evidence" value="ECO:0007669"/>
    <property type="project" value="UniProtKB-KW"/>
</dbReference>
<dbReference type="Gene3D" id="4.10.830.40">
    <property type="match status" value="1"/>
</dbReference>
<evidence type="ECO:0000256" key="2">
    <source>
        <dbReference type="ARBA" id="ARBA00022723"/>
    </source>
</evidence>
<evidence type="ECO:0000256" key="7">
    <source>
        <dbReference type="SAM" id="Coils"/>
    </source>
</evidence>
<keyword evidence="12" id="KW-1185">Reference proteome</keyword>
<dbReference type="Proteomes" id="UP000324632">
    <property type="component" value="Chromosome 7"/>
</dbReference>
<evidence type="ECO:0000259" key="9">
    <source>
        <dbReference type="PROSITE" id="PS50119"/>
    </source>
</evidence>
<dbReference type="AlphaFoldDB" id="A0A5A9PCD2"/>
<dbReference type="InterPro" id="IPR001841">
    <property type="entry name" value="Znf_RING"/>
</dbReference>
<keyword evidence="3 6" id="KW-0863">Zinc-finger</keyword>
<feature type="domain" description="B30.2/SPRY" evidence="10">
    <location>
        <begin position="364"/>
        <end position="553"/>
    </location>
</feature>
<reference evidence="11 12" key="1">
    <citation type="journal article" date="2019" name="Mol. Ecol. Resour.">
        <title>Chromosome-level genome assembly of Triplophysa tibetana, a fish adapted to the harsh high-altitude environment of the Tibetan Plateau.</title>
        <authorList>
            <person name="Yang X."/>
            <person name="Liu H."/>
            <person name="Ma Z."/>
            <person name="Zou Y."/>
            <person name="Zou M."/>
            <person name="Mao Y."/>
            <person name="Li X."/>
            <person name="Wang H."/>
            <person name="Chen T."/>
            <person name="Wang W."/>
            <person name="Yang R."/>
        </authorList>
    </citation>
    <scope>NUCLEOTIDE SEQUENCE [LARGE SCALE GENOMIC DNA]</scope>
    <source>
        <strain evidence="11">TTIB1903HZAU</strain>
        <tissue evidence="11">Muscle</tissue>
    </source>
</reference>
<dbReference type="PROSITE" id="PS50119">
    <property type="entry name" value="ZF_BBOX"/>
    <property type="match status" value="1"/>
</dbReference>
<dbReference type="SUPFAM" id="SSF57845">
    <property type="entry name" value="B-box zinc-binding domain"/>
    <property type="match status" value="1"/>
</dbReference>
<dbReference type="InterPro" id="IPR013083">
    <property type="entry name" value="Znf_RING/FYVE/PHD"/>
</dbReference>
<dbReference type="SMART" id="SM00449">
    <property type="entry name" value="SPRY"/>
    <property type="match status" value="1"/>
</dbReference>
<dbReference type="PROSITE" id="PS50089">
    <property type="entry name" value="ZF_RING_2"/>
    <property type="match status" value="1"/>
</dbReference>
<dbReference type="InterPro" id="IPR003877">
    <property type="entry name" value="SPRY_dom"/>
</dbReference>
<evidence type="ECO:0000256" key="4">
    <source>
        <dbReference type="ARBA" id="ARBA00022833"/>
    </source>
</evidence>
<evidence type="ECO:0000256" key="6">
    <source>
        <dbReference type="PROSITE-ProRule" id="PRU00024"/>
    </source>
</evidence>
<evidence type="ECO:0000259" key="10">
    <source>
        <dbReference type="PROSITE" id="PS50188"/>
    </source>
</evidence>
<dbReference type="PANTHER" id="PTHR25465">
    <property type="entry name" value="B-BOX DOMAIN CONTAINING"/>
    <property type="match status" value="1"/>
</dbReference>
<dbReference type="InterPro" id="IPR003879">
    <property type="entry name" value="Butyrophylin_SPRY"/>
</dbReference>
<dbReference type="GO" id="GO:0005737">
    <property type="term" value="C:cytoplasm"/>
    <property type="evidence" value="ECO:0007669"/>
    <property type="project" value="UniProtKB-ARBA"/>
</dbReference>
<feature type="coiled-coil region" evidence="7">
    <location>
        <begin position="264"/>
        <end position="298"/>
    </location>
</feature>
<dbReference type="PROSITE" id="PS50188">
    <property type="entry name" value="B302_SPRY"/>
    <property type="match status" value="1"/>
</dbReference>
<dbReference type="SMART" id="SM00184">
    <property type="entry name" value="RING"/>
    <property type="match status" value="1"/>
</dbReference>
<keyword evidence="7" id="KW-0175">Coiled coil</keyword>
<dbReference type="InterPro" id="IPR058030">
    <property type="entry name" value="TRIM8/14/16/25/29/45/65_CC"/>
</dbReference>
<keyword evidence="1" id="KW-0399">Innate immunity</keyword>
<feature type="domain" description="B box-type" evidence="9">
    <location>
        <begin position="151"/>
        <end position="191"/>
    </location>
</feature>
<dbReference type="Pfam" id="PF25600">
    <property type="entry name" value="TRIM_CC"/>
    <property type="match status" value="1"/>
</dbReference>
<accession>A0A5A9PCD2</accession>
<dbReference type="SUPFAM" id="SSF49899">
    <property type="entry name" value="Concanavalin A-like lectins/glucanases"/>
    <property type="match status" value="1"/>
</dbReference>
<dbReference type="InterPro" id="IPR000315">
    <property type="entry name" value="Znf_B-box"/>
</dbReference>
<evidence type="ECO:0000256" key="3">
    <source>
        <dbReference type="ARBA" id="ARBA00022771"/>
    </source>
</evidence>
<feature type="coiled-coil region" evidence="7">
    <location>
        <begin position="206"/>
        <end position="233"/>
    </location>
</feature>